<keyword evidence="2" id="KW-1185">Reference proteome</keyword>
<proteinExistence type="predicted"/>
<dbReference type="Gramene" id="EOY06778">
    <property type="protein sequence ID" value="EOY06778"/>
    <property type="gene ID" value="TCM_021406"/>
</dbReference>
<evidence type="ECO:0000313" key="2">
    <source>
        <dbReference type="Proteomes" id="UP000026915"/>
    </source>
</evidence>
<sequence length="104" mass="11514">MSCPNPFKVHVNCGGQQFEMIFMVQGHEGLDLLQSAMAHQRQKQLPYFWTDQAQVRGSGHSGHNTGGPVAPPPLIKIHLTTQHQCWLGPPGVKVRRIVSAPVIR</sequence>
<protein>
    <submittedName>
        <fullName evidence="1">Uncharacterized protein</fullName>
    </submittedName>
</protein>
<dbReference type="EMBL" id="CM001882">
    <property type="protein sequence ID" value="EOY06778.1"/>
    <property type="molecule type" value="Genomic_DNA"/>
</dbReference>
<evidence type="ECO:0000313" key="1">
    <source>
        <dbReference type="EMBL" id="EOY06778.1"/>
    </source>
</evidence>
<dbReference type="Proteomes" id="UP000026915">
    <property type="component" value="Chromosome 4"/>
</dbReference>
<organism evidence="1 2">
    <name type="scientific">Theobroma cacao</name>
    <name type="common">Cacao</name>
    <name type="synonym">Cocoa</name>
    <dbReference type="NCBI Taxonomy" id="3641"/>
    <lineage>
        <taxon>Eukaryota</taxon>
        <taxon>Viridiplantae</taxon>
        <taxon>Streptophyta</taxon>
        <taxon>Embryophyta</taxon>
        <taxon>Tracheophyta</taxon>
        <taxon>Spermatophyta</taxon>
        <taxon>Magnoliopsida</taxon>
        <taxon>eudicotyledons</taxon>
        <taxon>Gunneridae</taxon>
        <taxon>Pentapetalae</taxon>
        <taxon>rosids</taxon>
        <taxon>malvids</taxon>
        <taxon>Malvales</taxon>
        <taxon>Malvaceae</taxon>
        <taxon>Byttnerioideae</taxon>
        <taxon>Theobroma</taxon>
    </lineage>
</organism>
<gene>
    <name evidence="1" type="ORF">TCM_021406</name>
</gene>
<dbReference type="AlphaFoldDB" id="A0A061EQ50"/>
<dbReference type="HOGENOM" id="CLU_2255082_0_0_1"/>
<dbReference type="InParanoid" id="A0A061EQ50"/>
<name>A0A061EQ50_THECC</name>
<accession>A0A061EQ50</accession>
<reference evidence="1 2" key="1">
    <citation type="journal article" date="2013" name="Genome Biol.">
        <title>The genome sequence of the most widely cultivated cacao type and its use to identify candidate genes regulating pod color.</title>
        <authorList>
            <person name="Motamayor J.C."/>
            <person name="Mockaitis K."/>
            <person name="Schmutz J."/>
            <person name="Haiminen N."/>
            <person name="Iii D.L."/>
            <person name="Cornejo O."/>
            <person name="Findley S.D."/>
            <person name="Zheng P."/>
            <person name="Utro F."/>
            <person name="Royaert S."/>
            <person name="Saski C."/>
            <person name="Jenkins J."/>
            <person name="Podicheti R."/>
            <person name="Zhao M."/>
            <person name="Scheffler B.E."/>
            <person name="Stack J.C."/>
            <person name="Feltus F.A."/>
            <person name="Mustiga G.M."/>
            <person name="Amores F."/>
            <person name="Phillips W."/>
            <person name="Marelli J.P."/>
            <person name="May G.D."/>
            <person name="Shapiro H."/>
            <person name="Ma J."/>
            <person name="Bustamante C.D."/>
            <person name="Schnell R.J."/>
            <person name="Main D."/>
            <person name="Gilbert D."/>
            <person name="Parida L."/>
            <person name="Kuhn D.N."/>
        </authorList>
    </citation>
    <scope>NUCLEOTIDE SEQUENCE [LARGE SCALE GENOMIC DNA]</scope>
    <source>
        <strain evidence="2">cv. Matina 1-6</strain>
    </source>
</reference>